<dbReference type="GO" id="GO:0008270">
    <property type="term" value="F:zinc ion binding"/>
    <property type="evidence" value="ECO:0007669"/>
    <property type="project" value="UniProtKB-KW"/>
</dbReference>
<accession>A0A7S1B3Q7</accession>
<dbReference type="AlphaFoldDB" id="A0A7S1B3Q7"/>
<evidence type="ECO:0000313" key="5">
    <source>
        <dbReference type="EMBL" id="CAD8872801.1"/>
    </source>
</evidence>
<protein>
    <recommendedName>
        <fullName evidence="4">A20-type domain-containing protein</fullName>
    </recommendedName>
</protein>
<organism evidence="5">
    <name type="scientific">Noctiluca scintillans</name>
    <name type="common">Sea sparkle</name>
    <name type="synonym">Red tide dinoflagellate</name>
    <dbReference type="NCBI Taxonomy" id="2966"/>
    <lineage>
        <taxon>Eukaryota</taxon>
        <taxon>Sar</taxon>
        <taxon>Alveolata</taxon>
        <taxon>Dinophyceae</taxon>
        <taxon>Noctilucales</taxon>
        <taxon>Noctilucaceae</taxon>
        <taxon>Noctiluca</taxon>
    </lineage>
</organism>
<evidence type="ECO:0000256" key="2">
    <source>
        <dbReference type="ARBA" id="ARBA00022771"/>
    </source>
</evidence>
<dbReference type="EMBL" id="HBFQ01066358">
    <property type="protein sequence ID" value="CAD8872801.1"/>
    <property type="molecule type" value="Transcribed_RNA"/>
</dbReference>
<sequence length="330" mass="36786">MAECPALETEFQGTCLAHCGFYGSDALQGFCSLCNRQRHFLEGRLPSCVRLPSDAVGEAISQWRAARELAKARIEREVALDLQRLAMTDEDVLQLVGPERCTLGSLMEVLISRVAMAKHAPDGAVPRFMMTATQALRLVGTLEGAFVPRTYNNYEAEPEWPGILTLHPFILDQFDEWVRDPISSKILPFGDPLGVLTHEVPENLRFCVHLPSTSSEVSSELALCVEDSVAVRTLDPCNLRSILLQRRLQLQRLLALAMGGHSRLGSASPVRLLTPWIIRDCIGPFLLNDGCYDAVDTQPVSQWARARSRYCHTSWLQQWTALWVRAVTCG</sequence>
<keyword evidence="2" id="KW-0863">Zinc-finger</keyword>
<feature type="domain" description="A20-type" evidence="4">
    <location>
        <begin position="9"/>
        <end position="43"/>
    </location>
</feature>
<dbReference type="Pfam" id="PF01754">
    <property type="entry name" value="zf-A20"/>
    <property type="match status" value="1"/>
</dbReference>
<keyword evidence="1" id="KW-0479">Metal-binding</keyword>
<dbReference type="GO" id="GO:0003677">
    <property type="term" value="F:DNA binding"/>
    <property type="evidence" value="ECO:0007669"/>
    <property type="project" value="InterPro"/>
</dbReference>
<dbReference type="PROSITE" id="PS51036">
    <property type="entry name" value="ZF_A20"/>
    <property type="match status" value="1"/>
</dbReference>
<dbReference type="Gene3D" id="1.20.5.4770">
    <property type="match status" value="1"/>
</dbReference>
<dbReference type="SUPFAM" id="SSF57716">
    <property type="entry name" value="Glucocorticoid receptor-like (DNA-binding domain)"/>
    <property type="match status" value="1"/>
</dbReference>
<evidence type="ECO:0000259" key="4">
    <source>
        <dbReference type="PROSITE" id="PS51036"/>
    </source>
</evidence>
<gene>
    <name evidence="5" type="ORF">NSCI0253_LOCUS47158</name>
</gene>
<evidence type="ECO:0000256" key="3">
    <source>
        <dbReference type="ARBA" id="ARBA00022833"/>
    </source>
</evidence>
<keyword evidence="3" id="KW-0862">Zinc</keyword>
<dbReference type="InterPro" id="IPR002653">
    <property type="entry name" value="Znf_A20"/>
</dbReference>
<name>A0A7S1B3Q7_NOCSC</name>
<reference evidence="5" key="1">
    <citation type="submission" date="2021-01" db="EMBL/GenBank/DDBJ databases">
        <authorList>
            <person name="Corre E."/>
            <person name="Pelletier E."/>
            <person name="Niang G."/>
            <person name="Scheremetjew M."/>
            <person name="Finn R."/>
            <person name="Kale V."/>
            <person name="Holt S."/>
            <person name="Cochrane G."/>
            <person name="Meng A."/>
            <person name="Brown T."/>
            <person name="Cohen L."/>
        </authorList>
    </citation>
    <scope>NUCLEOTIDE SEQUENCE</scope>
</reference>
<evidence type="ECO:0000256" key="1">
    <source>
        <dbReference type="ARBA" id="ARBA00022723"/>
    </source>
</evidence>
<proteinExistence type="predicted"/>